<name>A0A345ZT59_9HYPH</name>
<feature type="chain" id="PRO_5017063067" evidence="1">
    <location>
        <begin position="16"/>
        <end position="196"/>
    </location>
</feature>
<evidence type="ECO:0000313" key="3">
    <source>
        <dbReference type="Proteomes" id="UP000254889"/>
    </source>
</evidence>
<dbReference type="KEGG" id="ptaw:DW352_05990"/>
<evidence type="ECO:0000313" key="2">
    <source>
        <dbReference type="EMBL" id="AXK80106.1"/>
    </source>
</evidence>
<evidence type="ECO:0000256" key="1">
    <source>
        <dbReference type="SAM" id="SignalP"/>
    </source>
</evidence>
<dbReference type="AlphaFoldDB" id="A0A345ZT59"/>
<accession>A0A345ZT59</accession>
<dbReference type="Proteomes" id="UP000254889">
    <property type="component" value="Chromosome"/>
</dbReference>
<keyword evidence="3" id="KW-1185">Reference proteome</keyword>
<sequence length="196" mass="21073">MASVLWALASPFAFAGTADVVAATFDAYSVVAPTPERVIVCHGFGCKYRSEVALSAADRAKLAQIMAGGKGSAVAERQAIAGAWAWFDKRIATDAGTRNHVAAAGAQYMFDANQFDCVDASRNTTSLLLVLDQLGLLRFHAVDVPKSRGAFIDGRPFHYTAVLREKANGIEWAVDSWTRAYGQPAEVMTLARWLSS</sequence>
<protein>
    <submittedName>
        <fullName evidence="2">Uncharacterized protein</fullName>
    </submittedName>
</protein>
<proteinExistence type="predicted"/>
<dbReference type="EMBL" id="CP031417">
    <property type="protein sequence ID" value="AXK80106.1"/>
    <property type="molecule type" value="Genomic_DNA"/>
</dbReference>
<gene>
    <name evidence="2" type="ORF">DW352_05990</name>
</gene>
<feature type="signal peptide" evidence="1">
    <location>
        <begin position="1"/>
        <end position="15"/>
    </location>
</feature>
<reference evidence="2 3" key="1">
    <citation type="submission" date="2018-07" db="EMBL/GenBank/DDBJ databases">
        <authorList>
            <person name="Quirk P.G."/>
            <person name="Krulwich T.A."/>
        </authorList>
    </citation>
    <scope>NUCLEOTIDE SEQUENCE [LARGE SCALE GENOMIC DNA]</scope>
    <source>
        <strain evidence="2 3">CC-BB4</strain>
    </source>
</reference>
<keyword evidence="1" id="KW-0732">Signal</keyword>
<organism evidence="2 3">
    <name type="scientific">Pseudolabrys taiwanensis</name>
    <dbReference type="NCBI Taxonomy" id="331696"/>
    <lineage>
        <taxon>Bacteria</taxon>
        <taxon>Pseudomonadati</taxon>
        <taxon>Pseudomonadota</taxon>
        <taxon>Alphaproteobacteria</taxon>
        <taxon>Hyphomicrobiales</taxon>
        <taxon>Xanthobacteraceae</taxon>
        <taxon>Pseudolabrys</taxon>
    </lineage>
</organism>
<dbReference type="OrthoDB" id="5471992at2"/>